<dbReference type="AlphaFoldDB" id="A0AAW6MBG0"/>
<name>A0AAW6MBG0_9BACE</name>
<reference evidence="1" key="1">
    <citation type="submission" date="2023-03" db="EMBL/GenBank/DDBJ databases">
        <title>DFI Biobank Strains.</title>
        <authorList>
            <person name="Mostad J."/>
            <person name="Paddock L."/>
            <person name="Medina S."/>
            <person name="Waligurski E."/>
            <person name="Barat B."/>
            <person name="Smith R."/>
            <person name="Burgo V."/>
            <person name="Metcalfe C."/>
            <person name="Woodson C."/>
            <person name="Sundararajan A."/>
            <person name="Ramaswamy R."/>
            <person name="Lin H."/>
            <person name="Pamer E.G."/>
        </authorList>
    </citation>
    <scope>NUCLEOTIDE SEQUENCE</scope>
    <source>
        <strain evidence="1">DFI.9.5</strain>
    </source>
</reference>
<evidence type="ECO:0000313" key="2">
    <source>
        <dbReference type="Proteomes" id="UP001221924"/>
    </source>
</evidence>
<dbReference type="RefSeq" id="WP_407933752.1">
    <property type="nucleotide sequence ID" value="NZ_JARFID010000874.1"/>
</dbReference>
<feature type="non-terminal residue" evidence="1">
    <location>
        <position position="85"/>
    </location>
</feature>
<comment type="caution">
    <text evidence="1">The sequence shown here is derived from an EMBL/GenBank/DDBJ whole genome shotgun (WGS) entry which is preliminary data.</text>
</comment>
<dbReference type="Gene3D" id="2.60.40.1740">
    <property type="entry name" value="hypothetical protein (bacova_03559)"/>
    <property type="match status" value="1"/>
</dbReference>
<gene>
    <name evidence="1" type="ORF">PZH42_30075</name>
</gene>
<protein>
    <submittedName>
        <fullName evidence="1">Adhesin</fullName>
    </submittedName>
</protein>
<dbReference type="EMBL" id="JARFID010000874">
    <property type="protein sequence ID" value="MDE8698213.1"/>
    <property type="molecule type" value="Genomic_DNA"/>
</dbReference>
<evidence type="ECO:0000313" key="1">
    <source>
        <dbReference type="EMBL" id="MDE8698213.1"/>
    </source>
</evidence>
<proteinExistence type="predicted"/>
<sequence>MKKSFLILADMAGALFTACENGDMEFPDYKYSAVYFAYQSPIRTITIGEDVSVDNSLDNEHKCQIMATVSGVYENKINVEIGIRI</sequence>
<organism evidence="1 2">
    <name type="scientific">Bacteroides cellulosilyticus</name>
    <dbReference type="NCBI Taxonomy" id="246787"/>
    <lineage>
        <taxon>Bacteria</taxon>
        <taxon>Pseudomonadati</taxon>
        <taxon>Bacteroidota</taxon>
        <taxon>Bacteroidia</taxon>
        <taxon>Bacteroidales</taxon>
        <taxon>Bacteroidaceae</taxon>
        <taxon>Bacteroides</taxon>
    </lineage>
</organism>
<accession>A0AAW6MBG0</accession>
<dbReference type="Proteomes" id="UP001221924">
    <property type="component" value="Unassembled WGS sequence"/>
</dbReference>